<dbReference type="SMART" id="SM00421">
    <property type="entry name" value="HTH_LUXR"/>
    <property type="match status" value="1"/>
</dbReference>
<evidence type="ECO:0000259" key="6">
    <source>
        <dbReference type="PROSITE" id="PS50110"/>
    </source>
</evidence>
<dbReference type="PANTHER" id="PTHR44688:SF16">
    <property type="entry name" value="DNA-BINDING TRANSCRIPTIONAL ACTIVATOR DEVR_DOSR"/>
    <property type="match status" value="1"/>
</dbReference>
<feature type="domain" description="HTH luxR-type" evidence="5">
    <location>
        <begin position="136"/>
        <end position="201"/>
    </location>
</feature>
<dbReference type="SMART" id="SM00448">
    <property type="entry name" value="REC"/>
    <property type="match status" value="1"/>
</dbReference>
<sequence length="210" mass="22770">MPDVPAVFIIEDDDLMRDRVRTLIASTGLSVEAFVSAQEFLDELDEARPGCVVSDLRLPGMSGLQLQQYLAARWCPLPLILLSGHGDIPSAVAALKSGALDFLEKPFRAQALLDAVQTALRRNAELRRRQTERDAARARFAGLSLREREVLDLIVAGHPNKVVAVRLGISENTVEKHRAAIMRKTGADHVGELIRLAVVSSPGNAVPAPG</sequence>
<dbReference type="InterPro" id="IPR000792">
    <property type="entry name" value="Tscrpt_reg_LuxR_C"/>
</dbReference>
<dbReference type="Pfam" id="PF00196">
    <property type="entry name" value="GerE"/>
    <property type="match status" value="1"/>
</dbReference>
<dbReference type="Pfam" id="PF00072">
    <property type="entry name" value="Response_reg"/>
    <property type="match status" value="1"/>
</dbReference>
<dbReference type="Proteomes" id="UP000676565">
    <property type="component" value="Unassembled WGS sequence"/>
</dbReference>
<dbReference type="PANTHER" id="PTHR44688">
    <property type="entry name" value="DNA-BINDING TRANSCRIPTIONAL ACTIVATOR DEVR_DOSR"/>
    <property type="match status" value="1"/>
</dbReference>
<keyword evidence="1" id="KW-0805">Transcription regulation</keyword>
<keyword evidence="8" id="KW-1185">Reference proteome</keyword>
<feature type="modified residue" description="4-aspartylphosphate" evidence="4">
    <location>
        <position position="55"/>
    </location>
</feature>
<dbReference type="Gene3D" id="3.40.50.2300">
    <property type="match status" value="1"/>
</dbReference>
<dbReference type="PROSITE" id="PS50043">
    <property type="entry name" value="HTH_LUXR_2"/>
    <property type="match status" value="1"/>
</dbReference>
<evidence type="ECO:0000256" key="4">
    <source>
        <dbReference type="PROSITE-ProRule" id="PRU00169"/>
    </source>
</evidence>
<feature type="domain" description="Response regulatory" evidence="6">
    <location>
        <begin position="6"/>
        <end position="120"/>
    </location>
</feature>
<dbReference type="InterPro" id="IPR016032">
    <property type="entry name" value="Sig_transdc_resp-reg_C-effctor"/>
</dbReference>
<proteinExistence type="predicted"/>
<dbReference type="PROSITE" id="PS00622">
    <property type="entry name" value="HTH_LUXR_1"/>
    <property type="match status" value="1"/>
</dbReference>
<dbReference type="Gene3D" id="1.10.10.10">
    <property type="entry name" value="Winged helix-like DNA-binding domain superfamily/Winged helix DNA-binding domain"/>
    <property type="match status" value="1"/>
</dbReference>
<dbReference type="CDD" id="cd06170">
    <property type="entry name" value="LuxR_C_like"/>
    <property type="match status" value="1"/>
</dbReference>
<dbReference type="PROSITE" id="PS50110">
    <property type="entry name" value="RESPONSE_REGULATORY"/>
    <property type="match status" value="1"/>
</dbReference>
<evidence type="ECO:0000313" key="7">
    <source>
        <dbReference type="EMBL" id="MBP3955095.1"/>
    </source>
</evidence>
<dbReference type="InterPro" id="IPR036388">
    <property type="entry name" value="WH-like_DNA-bd_sf"/>
</dbReference>
<evidence type="ECO:0000256" key="3">
    <source>
        <dbReference type="ARBA" id="ARBA00023163"/>
    </source>
</evidence>
<accession>A0ABS5BN40</accession>
<name>A0ABS5BN40_9BACT</name>
<dbReference type="EMBL" id="JAGKQQ010000001">
    <property type="protein sequence ID" value="MBP3955095.1"/>
    <property type="molecule type" value="Genomic_DNA"/>
</dbReference>
<keyword evidence="2" id="KW-0238">DNA-binding</keyword>
<evidence type="ECO:0000259" key="5">
    <source>
        <dbReference type="PROSITE" id="PS50043"/>
    </source>
</evidence>
<keyword evidence="3" id="KW-0804">Transcription</keyword>
<dbReference type="SUPFAM" id="SSF52172">
    <property type="entry name" value="CheY-like"/>
    <property type="match status" value="1"/>
</dbReference>
<keyword evidence="4" id="KW-0597">Phosphoprotein</keyword>
<dbReference type="InterPro" id="IPR001789">
    <property type="entry name" value="Sig_transdc_resp-reg_receiver"/>
</dbReference>
<dbReference type="InterPro" id="IPR011006">
    <property type="entry name" value="CheY-like_superfamily"/>
</dbReference>
<protein>
    <submittedName>
        <fullName evidence="7">Response regulator transcription factor</fullName>
    </submittedName>
</protein>
<dbReference type="SUPFAM" id="SSF46894">
    <property type="entry name" value="C-terminal effector domain of the bipartite response regulators"/>
    <property type="match status" value="1"/>
</dbReference>
<reference evidence="7 8" key="1">
    <citation type="submission" date="2021-04" db="EMBL/GenBank/DDBJ databases">
        <authorList>
            <person name="Ivanova A."/>
        </authorList>
    </citation>
    <scope>NUCLEOTIDE SEQUENCE [LARGE SCALE GENOMIC DNA]</scope>
    <source>
        <strain evidence="7 8">G18</strain>
    </source>
</reference>
<evidence type="ECO:0000313" key="8">
    <source>
        <dbReference type="Proteomes" id="UP000676565"/>
    </source>
</evidence>
<evidence type="ECO:0000256" key="1">
    <source>
        <dbReference type="ARBA" id="ARBA00023015"/>
    </source>
</evidence>
<evidence type="ECO:0000256" key="2">
    <source>
        <dbReference type="ARBA" id="ARBA00023125"/>
    </source>
</evidence>
<organism evidence="7 8">
    <name type="scientific">Gemmata palustris</name>
    <dbReference type="NCBI Taxonomy" id="2822762"/>
    <lineage>
        <taxon>Bacteria</taxon>
        <taxon>Pseudomonadati</taxon>
        <taxon>Planctomycetota</taxon>
        <taxon>Planctomycetia</taxon>
        <taxon>Gemmatales</taxon>
        <taxon>Gemmataceae</taxon>
        <taxon>Gemmata</taxon>
    </lineage>
</organism>
<dbReference type="PRINTS" id="PR00038">
    <property type="entry name" value="HTHLUXR"/>
</dbReference>
<dbReference type="CDD" id="cd17537">
    <property type="entry name" value="REC_FixJ"/>
    <property type="match status" value="1"/>
</dbReference>
<gene>
    <name evidence="7" type="ORF">J8F10_07355</name>
</gene>
<dbReference type="RefSeq" id="WP_210653193.1">
    <property type="nucleotide sequence ID" value="NZ_JAGKQQ010000001.1"/>
</dbReference>
<comment type="caution">
    <text evidence="7">The sequence shown here is derived from an EMBL/GenBank/DDBJ whole genome shotgun (WGS) entry which is preliminary data.</text>
</comment>